<keyword evidence="2" id="KW-1185">Reference proteome</keyword>
<dbReference type="Proteomes" id="UP000887013">
    <property type="component" value="Unassembled WGS sequence"/>
</dbReference>
<proteinExistence type="predicted"/>
<name>A0A8X6NMI4_NEPPI</name>
<dbReference type="EMBL" id="BMAW01059919">
    <property type="protein sequence ID" value="GFT23547.1"/>
    <property type="molecule type" value="Genomic_DNA"/>
</dbReference>
<protein>
    <submittedName>
        <fullName evidence="1">Uncharacterized protein</fullName>
    </submittedName>
</protein>
<dbReference type="AlphaFoldDB" id="A0A8X6NMI4"/>
<accession>A0A8X6NMI4</accession>
<gene>
    <name evidence="1" type="ORF">NPIL_38381</name>
</gene>
<comment type="caution">
    <text evidence="1">The sequence shown here is derived from an EMBL/GenBank/DDBJ whole genome shotgun (WGS) entry which is preliminary data.</text>
</comment>
<evidence type="ECO:0000313" key="2">
    <source>
        <dbReference type="Proteomes" id="UP000887013"/>
    </source>
</evidence>
<sequence>MDSFEFSIEVNGKRSNMKVPSLCGVRGNLPADFLAKKRTATIQKSCRHLPLHSVKFEIKGIFKQSFHHVTSFADDDKSWRVLRGSQCVLDSPLVAATICRLLTKTIVLVPICFFLT</sequence>
<organism evidence="1 2">
    <name type="scientific">Nephila pilipes</name>
    <name type="common">Giant wood spider</name>
    <name type="synonym">Nephila maculata</name>
    <dbReference type="NCBI Taxonomy" id="299642"/>
    <lineage>
        <taxon>Eukaryota</taxon>
        <taxon>Metazoa</taxon>
        <taxon>Ecdysozoa</taxon>
        <taxon>Arthropoda</taxon>
        <taxon>Chelicerata</taxon>
        <taxon>Arachnida</taxon>
        <taxon>Araneae</taxon>
        <taxon>Araneomorphae</taxon>
        <taxon>Entelegynae</taxon>
        <taxon>Araneoidea</taxon>
        <taxon>Nephilidae</taxon>
        <taxon>Nephila</taxon>
    </lineage>
</organism>
<reference evidence="1" key="1">
    <citation type="submission" date="2020-08" db="EMBL/GenBank/DDBJ databases">
        <title>Multicomponent nature underlies the extraordinary mechanical properties of spider dragline silk.</title>
        <authorList>
            <person name="Kono N."/>
            <person name="Nakamura H."/>
            <person name="Mori M."/>
            <person name="Yoshida Y."/>
            <person name="Ohtoshi R."/>
            <person name="Malay A.D."/>
            <person name="Moran D.A.P."/>
            <person name="Tomita M."/>
            <person name="Numata K."/>
            <person name="Arakawa K."/>
        </authorList>
    </citation>
    <scope>NUCLEOTIDE SEQUENCE</scope>
</reference>
<evidence type="ECO:0000313" key="1">
    <source>
        <dbReference type="EMBL" id="GFT23547.1"/>
    </source>
</evidence>